<evidence type="ECO:0000313" key="2">
    <source>
        <dbReference type="Proteomes" id="UP000501648"/>
    </source>
</evidence>
<dbReference type="EMBL" id="CP008956">
    <property type="protein sequence ID" value="QJQ01128.1"/>
    <property type="molecule type" value="Genomic_DNA"/>
</dbReference>
<dbReference type="RefSeq" id="WP_017455432.1">
    <property type="nucleotide sequence ID" value="NZ_CP008956.1"/>
</dbReference>
<dbReference type="AlphaFoldDB" id="A0A6M3ZRC5"/>
<proteinExistence type="predicted"/>
<gene>
    <name evidence="1" type="ORF">C798_13060</name>
</gene>
<accession>A0A6M3ZRC5</accession>
<evidence type="ECO:0000313" key="1">
    <source>
        <dbReference type="EMBL" id="QJQ01128.1"/>
    </source>
</evidence>
<organism evidence="1 2">
    <name type="scientific">Herbaspirillum rubrisubalbicans Os34</name>
    <dbReference type="NCBI Taxonomy" id="1235827"/>
    <lineage>
        <taxon>Bacteria</taxon>
        <taxon>Pseudomonadati</taxon>
        <taxon>Pseudomonadota</taxon>
        <taxon>Betaproteobacteria</taxon>
        <taxon>Burkholderiales</taxon>
        <taxon>Oxalobacteraceae</taxon>
        <taxon>Herbaspirillum</taxon>
    </lineage>
</organism>
<dbReference type="Proteomes" id="UP000501648">
    <property type="component" value="Chromosome"/>
</dbReference>
<name>A0A6M3ZRC5_9BURK</name>
<protein>
    <submittedName>
        <fullName evidence="1">Uncharacterized protein</fullName>
    </submittedName>
</protein>
<reference evidence="1 2" key="1">
    <citation type="journal article" date="2012" name="J. Bacteriol.">
        <title>Genome sequence of the pathogenic Herbaspirillum seropedicae strain Os34, isolated from rice roots.</title>
        <authorList>
            <person name="Ye W."/>
            <person name="Ye S."/>
            <person name="Liu J."/>
            <person name="Chang S."/>
            <person name="Chen M."/>
            <person name="Zhu B."/>
            <person name="Guo L."/>
            <person name="An Q."/>
        </authorList>
    </citation>
    <scope>NUCLEOTIDE SEQUENCE [LARGE SCALE GENOMIC DNA]</scope>
    <source>
        <strain evidence="1 2">Os34</strain>
    </source>
</reference>
<sequence>MNTYSENLQNAISNTLNALAAQQAILVSAETSAEYALYYAQSAELTAVEKLNDTNANVTYSQNVNNQSIINKNQSLNLLASMTEANADVTTSNSNMATAAANLQIASNAITALASDIGAALNVATASMYDTQTYKKIVEANSFINEVANDAKALSLQAMDASGKTSEIIATVALTQATSVDGLIGNVLAATQAELDKYTSLSVAENATVAASKLAERQAEGVADDALTQVVAIDDTYQKANQEMNLALTVTANSLDTLNVSFNALLNPLPTFYALPASGIVIPDAKPRYFLAIVEQSQSVGFSMDRAEQLFAQKNAIDGPYFYPVLPAGVDRPQQVLLDKDVYGDDIQGGRTYVAFIYIELSMDYKRYLADFNDQLSAASAPFIPAALLPQATGISDGGKSDGHYSSVVFNAEPHQAPIFKSSLDALARVKLAVQALQATSRQLSAGLPLRVSLDQLIGSAAQVEKVAAKLTFAIEHALKHKDLLRCKLDDEQGNRFQQILLKLEKDIGEDLSALLPLIEAVKSADIQARQEGDPDVPLQARALDEALAVFDAATSCTNAVAHYNRYQLSYDKLEFRCIVVQVDDLAQLNLKSNTTYPALPIYFNLSIAEQVPESNLEIASPALVVPATEAKTGTNSTGAEPAVAVTSSAAEATAAADTDGQPATTAHADAAGVAGDQDGQLNRLPAYQYVATFDDTSTDNFGNKIEAGVEYQAFVLTIVPGDDDYLSVMAAAPAPLILYAD</sequence>